<feature type="region of interest" description="Disordered" evidence="1">
    <location>
        <begin position="106"/>
        <end position="127"/>
    </location>
</feature>
<reference evidence="2" key="1">
    <citation type="submission" date="2021-03" db="EMBL/GenBank/DDBJ databases">
        <title>Roseibium sp. CAU 1637 isolated from Incheon.</title>
        <authorList>
            <person name="Kim W."/>
        </authorList>
    </citation>
    <scope>NUCLEOTIDE SEQUENCE</scope>
    <source>
        <strain evidence="2">CAU 1637</strain>
    </source>
</reference>
<dbReference type="EMBL" id="JAFLNF010000005">
    <property type="protein sequence ID" value="MBO0346017.1"/>
    <property type="molecule type" value="Genomic_DNA"/>
</dbReference>
<accession>A0A939EP49</accession>
<evidence type="ECO:0000256" key="1">
    <source>
        <dbReference type="SAM" id="MobiDB-lite"/>
    </source>
</evidence>
<feature type="compositionally biased region" description="Basic and acidic residues" evidence="1">
    <location>
        <begin position="115"/>
        <end position="127"/>
    </location>
</feature>
<evidence type="ECO:0000313" key="2">
    <source>
        <dbReference type="EMBL" id="MBO0346017.1"/>
    </source>
</evidence>
<protein>
    <submittedName>
        <fullName evidence="2">Uncharacterized protein</fullName>
    </submittedName>
</protein>
<gene>
    <name evidence="2" type="ORF">J0X15_12355</name>
</gene>
<proteinExistence type="predicted"/>
<evidence type="ECO:0000313" key="3">
    <source>
        <dbReference type="Proteomes" id="UP000664779"/>
    </source>
</evidence>
<name>A0A939EP49_9HYPH</name>
<sequence length="127" mass="13971">MRGHVIKSWTEIDLALLIGLYAMGKDFEFIARKLNCTRGEAMGMIESWRAVRKLGQGPASLLRRRMAAPIEETDQIDPMAGGAIGSRRYRAKSSASNIRASIGPDVTAQLMGDPDPDRRARIASKEV</sequence>
<keyword evidence="3" id="KW-1185">Reference proteome</keyword>
<organism evidence="2 3">
    <name type="scientific">Roseibium limicola</name>
    <dbReference type="NCBI Taxonomy" id="2816037"/>
    <lineage>
        <taxon>Bacteria</taxon>
        <taxon>Pseudomonadati</taxon>
        <taxon>Pseudomonadota</taxon>
        <taxon>Alphaproteobacteria</taxon>
        <taxon>Hyphomicrobiales</taxon>
        <taxon>Stappiaceae</taxon>
        <taxon>Roseibium</taxon>
    </lineage>
</organism>
<dbReference type="RefSeq" id="WP_206941159.1">
    <property type="nucleotide sequence ID" value="NZ_JAFLNF010000005.1"/>
</dbReference>
<dbReference type="Proteomes" id="UP000664779">
    <property type="component" value="Unassembled WGS sequence"/>
</dbReference>
<dbReference type="AlphaFoldDB" id="A0A939EP49"/>
<comment type="caution">
    <text evidence="2">The sequence shown here is derived from an EMBL/GenBank/DDBJ whole genome shotgun (WGS) entry which is preliminary data.</text>
</comment>